<organism evidence="1 2">
    <name type="scientific">Thalictrum thalictroides</name>
    <name type="common">Rue-anemone</name>
    <name type="synonym">Anemone thalictroides</name>
    <dbReference type="NCBI Taxonomy" id="46969"/>
    <lineage>
        <taxon>Eukaryota</taxon>
        <taxon>Viridiplantae</taxon>
        <taxon>Streptophyta</taxon>
        <taxon>Embryophyta</taxon>
        <taxon>Tracheophyta</taxon>
        <taxon>Spermatophyta</taxon>
        <taxon>Magnoliopsida</taxon>
        <taxon>Ranunculales</taxon>
        <taxon>Ranunculaceae</taxon>
        <taxon>Thalictroideae</taxon>
        <taxon>Thalictrum</taxon>
    </lineage>
</organism>
<comment type="caution">
    <text evidence="1">The sequence shown here is derived from an EMBL/GenBank/DDBJ whole genome shotgun (WGS) entry which is preliminary data.</text>
</comment>
<protein>
    <submittedName>
        <fullName evidence="1">Uncharacterized protein</fullName>
    </submittedName>
</protein>
<dbReference type="AlphaFoldDB" id="A0A7J6VT78"/>
<evidence type="ECO:0000313" key="2">
    <source>
        <dbReference type="Proteomes" id="UP000554482"/>
    </source>
</evidence>
<accession>A0A7J6VT78</accession>
<name>A0A7J6VT78_THATH</name>
<gene>
    <name evidence="1" type="ORF">FRX31_022127</name>
</gene>
<sequence>MNSTLYVLFNSESVVTDGFQVNRQWTIWRSIQRRREEIKDWRHLGDYNVGYGSVLEINVINSPITIYINTSRSRGES</sequence>
<evidence type="ECO:0000313" key="1">
    <source>
        <dbReference type="EMBL" id="KAF5188286.1"/>
    </source>
</evidence>
<feature type="non-terminal residue" evidence="1">
    <location>
        <position position="77"/>
    </location>
</feature>
<dbReference type="EMBL" id="JABWDY010026945">
    <property type="protein sequence ID" value="KAF5188286.1"/>
    <property type="molecule type" value="Genomic_DNA"/>
</dbReference>
<reference evidence="1 2" key="1">
    <citation type="submission" date="2020-06" db="EMBL/GenBank/DDBJ databases">
        <title>Transcriptomic and genomic resources for Thalictrum thalictroides and T. hernandezii: Facilitating candidate gene discovery in an emerging model plant lineage.</title>
        <authorList>
            <person name="Arias T."/>
            <person name="Riano-Pachon D.M."/>
            <person name="Di Stilio V.S."/>
        </authorList>
    </citation>
    <scope>NUCLEOTIDE SEQUENCE [LARGE SCALE GENOMIC DNA]</scope>
    <source>
        <strain evidence="2">cv. WT478/WT964</strain>
        <tissue evidence="1">Leaves</tissue>
    </source>
</reference>
<dbReference type="Proteomes" id="UP000554482">
    <property type="component" value="Unassembled WGS sequence"/>
</dbReference>
<proteinExistence type="predicted"/>
<keyword evidence="2" id="KW-1185">Reference proteome</keyword>